<dbReference type="SUPFAM" id="SSF75005">
    <property type="entry name" value="Arabinanase/levansucrase/invertase"/>
    <property type="match status" value="1"/>
</dbReference>
<sequence length="529" mass="58150">MTLLVSLLVSWLALVSGQTISYGLSTYTNPTLSGWNSDPSCVFVAEWDSTFFCSTSSFMAYPGLPVYASKDLINWRHIGNALVRQSQMPKMESRSIGQQDGPYAPTLRYRDGRLYLTTTYFHLGTVIMQTSGLDPDIFWDDDGQAYMSYATIGIQQAPVNLTDGTVGQPINIWNGTGGRNAEGPHIYKKDGFYYLMISEGGTELNHSVTISRSTTVTGPYNSYVKNPVLTNRGTKEYFQTVGHADLFQDKSQNWWGMALATRSGPQFEIYPMGRETVLFPVYWGKGKWPEMQPVRGRMKGPLPPKSKRLPGSGPFYTDAEHIDFSSGIPSSFVTWRPQWRDSTFDPDNDGLAFVARKQTSTLFQFSVDLLFSPEVQEEEAGVTVFLTQLQHLSLGVVNLVSSHGKLTPHLRFRIEASGKPGIDTPKAKVLPIPSDWEGSVIRLTVSTPDDKTFAFSASCTKGAATKMELGQASGNIVSGGSGPFTGTLLGVYATSNGGKGVTPAYFSRWTYLPISQKVAEGDETYVGNN</sequence>
<dbReference type="PANTHER" id="PTHR42812:SF17">
    <property type="entry name" value="BETA-XYLOSIDASE C-TERMINAL CONCANAVALIN A-LIKE DOMAIN-CONTAINING PROTEIN-RELATED"/>
    <property type="match status" value="1"/>
</dbReference>
<dbReference type="InterPro" id="IPR006710">
    <property type="entry name" value="Glyco_hydro_43"/>
</dbReference>
<dbReference type="Gene3D" id="2.115.10.20">
    <property type="entry name" value="Glycosyl hydrolase domain, family 43"/>
    <property type="match status" value="1"/>
</dbReference>
<keyword evidence="3 5" id="KW-0326">Glycosidase</keyword>
<feature type="site" description="Important for catalytic activity, responsible for pKa modulation of the active site Glu and correct orientation of both the proton donor and substrate" evidence="4">
    <location>
        <position position="134"/>
    </location>
</feature>
<dbReference type="Gene3D" id="2.60.120.200">
    <property type="match status" value="1"/>
</dbReference>
<dbReference type="InterPro" id="IPR013320">
    <property type="entry name" value="ConA-like_dom_sf"/>
</dbReference>
<reference evidence="8" key="2">
    <citation type="submission" date="2025-08" db="UniProtKB">
        <authorList>
            <consortium name="EnsemblFungi"/>
        </authorList>
    </citation>
    <scope>IDENTIFICATION</scope>
    <source>
        <strain evidence="8">4287 / CBS 123668 / FGSC 9935 / NRRL 34936</strain>
    </source>
</reference>
<evidence type="ECO:0000313" key="9">
    <source>
        <dbReference type="Proteomes" id="UP000002489"/>
    </source>
</evidence>
<evidence type="ECO:0000259" key="7">
    <source>
        <dbReference type="Pfam" id="PF17851"/>
    </source>
</evidence>
<evidence type="ECO:0000256" key="1">
    <source>
        <dbReference type="ARBA" id="ARBA00009865"/>
    </source>
</evidence>
<feature type="domain" description="Beta-xylosidase C-terminal Concanavalin A-like" evidence="7">
    <location>
        <begin position="349"/>
        <end position="511"/>
    </location>
</feature>
<dbReference type="InterPro" id="IPR051795">
    <property type="entry name" value="Glycosyl_Hydrlase_43"/>
</dbReference>
<evidence type="ECO:0000256" key="3">
    <source>
        <dbReference type="ARBA" id="ARBA00023295"/>
    </source>
</evidence>
<dbReference type="Pfam" id="PF17851">
    <property type="entry name" value="GH43_C2"/>
    <property type="match status" value="1"/>
</dbReference>
<dbReference type="EnsemblFungi" id="FOXG_09848T0">
    <property type="protein sequence ID" value="FOXG_09848P0"/>
    <property type="gene ID" value="FOXG_09848"/>
</dbReference>
<protein>
    <recommendedName>
        <fullName evidence="7">Beta-xylosidase C-terminal Concanavalin A-like domain-containing protein</fullName>
    </recommendedName>
</protein>
<evidence type="ECO:0000256" key="4">
    <source>
        <dbReference type="PIRSR" id="PIRSR606710-2"/>
    </source>
</evidence>
<accession>A0A0D2Y0Q8</accession>
<feature type="chain" id="PRO_5002256408" description="Beta-xylosidase C-terminal Concanavalin A-like domain-containing protein" evidence="6">
    <location>
        <begin position="18"/>
        <end position="529"/>
    </location>
</feature>
<dbReference type="CDD" id="cd18833">
    <property type="entry name" value="GH43_PcXyl-like"/>
    <property type="match status" value="1"/>
</dbReference>
<evidence type="ECO:0000256" key="5">
    <source>
        <dbReference type="RuleBase" id="RU361187"/>
    </source>
</evidence>
<dbReference type="Pfam" id="PF04616">
    <property type="entry name" value="Glyco_hydro_43"/>
    <property type="match status" value="2"/>
</dbReference>
<evidence type="ECO:0000256" key="6">
    <source>
        <dbReference type="SAM" id="SignalP"/>
    </source>
</evidence>
<dbReference type="Proteomes" id="UP000002489">
    <property type="component" value="Unassembled WGS sequence"/>
</dbReference>
<feature type="signal peptide" evidence="6">
    <location>
        <begin position="1"/>
        <end position="17"/>
    </location>
</feature>
<evidence type="ECO:0000256" key="2">
    <source>
        <dbReference type="ARBA" id="ARBA00022801"/>
    </source>
</evidence>
<dbReference type="GO" id="GO:0005975">
    <property type="term" value="P:carbohydrate metabolic process"/>
    <property type="evidence" value="ECO:0007669"/>
    <property type="project" value="InterPro"/>
</dbReference>
<keyword evidence="6" id="KW-0732">Signal</keyword>
<comment type="similarity">
    <text evidence="1 5">Belongs to the glycosyl hydrolase 43 family.</text>
</comment>
<proteinExistence type="inferred from homology"/>
<reference evidence="9" key="1">
    <citation type="journal article" date="2012" name="Mol. Plant Microbe Interact.">
        <title>A highly conserved effector in Fusarium oxysporum is required for full virulence on Arabidopsis.</title>
        <authorList>
            <person name="Thatcher L.F."/>
            <person name="Gardiner D.M."/>
            <person name="Kazan K."/>
            <person name="Manners J."/>
        </authorList>
    </citation>
    <scope>NUCLEOTIDE SEQUENCE [LARGE SCALE GENOMIC DNA]</scope>
    <source>
        <strain evidence="9">Fo5176</strain>
    </source>
</reference>
<dbReference type="InterPro" id="IPR041542">
    <property type="entry name" value="GH43_C2"/>
</dbReference>
<keyword evidence="2 5" id="KW-0378">Hydrolase</keyword>
<dbReference type="SUPFAM" id="SSF49899">
    <property type="entry name" value="Concanavalin A-like lectins/glucanases"/>
    <property type="match status" value="1"/>
</dbReference>
<dbReference type="AlphaFoldDB" id="A0A0D2Y0Q8"/>
<dbReference type="GO" id="GO:0004553">
    <property type="term" value="F:hydrolase activity, hydrolyzing O-glycosyl compounds"/>
    <property type="evidence" value="ECO:0007669"/>
    <property type="project" value="InterPro"/>
</dbReference>
<organism evidence="8 9">
    <name type="scientific">Fusarium oxysporum (strain Fo5176)</name>
    <name type="common">Fusarium vascular wilt</name>
    <dbReference type="NCBI Taxonomy" id="660025"/>
    <lineage>
        <taxon>Eukaryota</taxon>
        <taxon>Fungi</taxon>
        <taxon>Dikarya</taxon>
        <taxon>Ascomycota</taxon>
        <taxon>Pezizomycotina</taxon>
        <taxon>Sordariomycetes</taxon>
        <taxon>Hypocreomycetidae</taxon>
        <taxon>Hypocreales</taxon>
        <taxon>Nectriaceae</taxon>
        <taxon>Fusarium</taxon>
        <taxon>Fusarium oxysporum species complex</taxon>
    </lineage>
</organism>
<dbReference type="InterPro" id="IPR023296">
    <property type="entry name" value="Glyco_hydro_beta-prop_sf"/>
</dbReference>
<dbReference type="PANTHER" id="PTHR42812">
    <property type="entry name" value="BETA-XYLOSIDASE"/>
    <property type="match status" value="1"/>
</dbReference>
<name>A0A0D2Y0Q8_FUSOF</name>
<evidence type="ECO:0000313" key="8">
    <source>
        <dbReference type="EnsemblFungi" id="FOXG_09848P0"/>
    </source>
</evidence>